<evidence type="ECO:0008006" key="4">
    <source>
        <dbReference type="Google" id="ProtNLM"/>
    </source>
</evidence>
<comment type="caution">
    <text evidence="2">The sequence shown here is derived from an EMBL/GenBank/DDBJ whole genome shotgun (WGS) entry which is preliminary data.</text>
</comment>
<evidence type="ECO:0000313" key="2">
    <source>
        <dbReference type="EMBL" id="KAJ5316038.1"/>
    </source>
</evidence>
<evidence type="ECO:0000313" key="3">
    <source>
        <dbReference type="Proteomes" id="UP001147746"/>
    </source>
</evidence>
<feature type="region of interest" description="Disordered" evidence="1">
    <location>
        <begin position="124"/>
        <end position="143"/>
    </location>
</feature>
<dbReference type="AlphaFoldDB" id="A0A9W9U4Y2"/>
<accession>A0A9W9U4Y2</accession>
<proteinExistence type="predicted"/>
<organism evidence="2 3">
    <name type="scientific">Penicillium atrosanguineum</name>
    <dbReference type="NCBI Taxonomy" id="1132637"/>
    <lineage>
        <taxon>Eukaryota</taxon>
        <taxon>Fungi</taxon>
        <taxon>Dikarya</taxon>
        <taxon>Ascomycota</taxon>
        <taxon>Pezizomycotina</taxon>
        <taxon>Eurotiomycetes</taxon>
        <taxon>Eurotiomycetidae</taxon>
        <taxon>Eurotiales</taxon>
        <taxon>Aspergillaceae</taxon>
        <taxon>Penicillium</taxon>
    </lineage>
</organism>
<protein>
    <recommendedName>
        <fullName evidence="4">HAUS augmin-like complex subunit 3 N-terminal domain-containing protein</fullName>
    </recommendedName>
</protein>
<name>A0A9W9U4Y2_9EURO</name>
<dbReference type="Proteomes" id="UP001147746">
    <property type="component" value="Unassembled WGS sequence"/>
</dbReference>
<sequence>MGSGISADKILSILKERQLIAKKDTIESALEDPATGYNNAEWVSRHLQPETLLSREELHLYTKLESMGLLQPILRSPSLNATRPFLEDDIRTAIESFESSTTTIQRQTEALSLQCETLKSQLRRQRNLDQERSRDLGRLRKKHEVGRQNTTIAANELSDELETRFRNATDKTGAENKRILSSLSTQLKQDDKVLASLEALIAGIKSNSSDASTVKRTADLSAMLAETTAQEIHYRLDRLYLEAIQSSKSDYGQVAVEDETFSALEEELESLYPEIEILAEMSTKQQYHEPILREIHREQGQLRAASQQRLERTLDTLIDMTLSRQTLTKQLGARESSCELLEQLASLYQAEAAIALVSQTSSRRESLRRRSIQPGAIFAASHNPAPAPEQPVLESLLRRVGVSPESVLRPRAEGGSAQELHEKRMHLSETLRSFGAAVESPLAAQLAPVDNASQLLFSSLQTDSHFETSLRDPGQEEALSGLQAQLAQLQRGVQGLDLEVLHQRDKAQDRFLERWS</sequence>
<evidence type="ECO:0000256" key="1">
    <source>
        <dbReference type="SAM" id="MobiDB-lite"/>
    </source>
</evidence>
<reference evidence="2" key="2">
    <citation type="journal article" date="2023" name="IMA Fungus">
        <title>Comparative genomic study of the Penicillium genus elucidates a diverse pangenome and 15 lateral gene transfer events.</title>
        <authorList>
            <person name="Petersen C."/>
            <person name="Sorensen T."/>
            <person name="Nielsen M.R."/>
            <person name="Sondergaard T.E."/>
            <person name="Sorensen J.L."/>
            <person name="Fitzpatrick D.A."/>
            <person name="Frisvad J.C."/>
            <person name="Nielsen K.L."/>
        </authorList>
    </citation>
    <scope>NUCLEOTIDE SEQUENCE</scope>
    <source>
        <strain evidence="2">IBT 21472</strain>
    </source>
</reference>
<keyword evidence="3" id="KW-1185">Reference proteome</keyword>
<dbReference type="EMBL" id="JAPZBO010000005">
    <property type="protein sequence ID" value="KAJ5316038.1"/>
    <property type="molecule type" value="Genomic_DNA"/>
</dbReference>
<feature type="compositionally biased region" description="Basic and acidic residues" evidence="1">
    <location>
        <begin position="126"/>
        <end position="138"/>
    </location>
</feature>
<reference evidence="2" key="1">
    <citation type="submission" date="2022-12" db="EMBL/GenBank/DDBJ databases">
        <authorList>
            <person name="Petersen C."/>
        </authorList>
    </citation>
    <scope>NUCLEOTIDE SEQUENCE</scope>
    <source>
        <strain evidence="2">IBT 21472</strain>
    </source>
</reference>
<gene>
    <name evidence="2" type="ORF">N7476_006345</name>
</gene>